<dbReference type="Pfam" id="PF13426">
    <property type="entry name" value="PAS_9"/>
    <property type="match status" value="2"/>
</dbReference>
<dbReference type="Pfam" id="PF13188">
    <property type="entry name" value="PAS_8"/>
    <property type="match status" value="1"/>
</dbReference>
<protein>
    <submittedName>
        <fullName evidence="7">PAS domain S-box protein</fullName>
    </submittedName>
</protein>
<dbReference type="SMART" id="SM00387">
    <property type="entry name" value="HATPase_c"/>
    <property type="match status" value="1"/>
</dbReference>
<dbReference type="SMART" id="SM00065">
    <property type="entry name" value="GAF"/>
    <property type="match status" value="2"/>
</dbReference>
<dbReference type="EMBL" id="JADEXS010000472">
    <property type="protein sequence ID" value="MBE9025738.1"/>
    <property type="molecule type" value="Genomic_DNA"/>
</dbReference>
<dbReference type="CDD" id="cd00130">
    <property type="entry name" value="PAS"/>
    <property type="match status" value="3"/>
</dbReference>
<dbReference type="InterPro" id="IPR001610">
    <property type="entry name" value="PAC"/>
</dbReference>
<dbReference type="Pfam" id="PF01590">
    <property type="entry name" value="GAF"/>
    <property type="match status" value="2"/>
</dbReference>
<dbReference type="InterPro" id="IPR029016">
    <property type="entry name" value="GAF-like_dom_sf"/>
</dbReference>
<keyword evidence="8" id="KW-1185">Reference proteome</keyword>
<dbReference type="SMART" id="SM00091">
    <property type="entry name" value="PAS"/>
    <property type="match status" value="3"/>
</dbReference>
<dbReference type="PANTHER" id="PTHR43065">
    <property type="entry name" value="SENSOR HISTIDINE KINASE"/>
    <property type="match status" value="1"/>
</dbReference>
<sequence length="932" mass="106831">MLFPDNENQRLEVLNQYQILDTPPEKVFDGLAQLAANFCETPIALITLVDAEREWFKSKIGVTTSEVPRNISFGGYTILQNQILIIPDILQDERFATNTFVTSNNCFRFYAGVPLITSNGFALGTLCVIDFAVRNLNIKEQQALQQLARQIISYLDLHLQKIIDDSQKSFNLLFSKNPNPMWVFDEKNLQFLDVNKAAIVHYGYSREEFLQMRITDIHPPEDVPKTLENLAEKHYNFHFCGQWQHCRKDGQIIDVEIVSHAIDYNNHKAQLVNIKDVTEHKILERNLEESEARFRAILEVIPIPLMISRVSDGLILYVNQELTKTFKFSALDLVNHKKILDFYQDSVDLSALLEALEQDGYIRNYELHLKRSDGTSFWAIASLQYLNFNNEAAILTLFYDITNRKNIETKLQEQNEFLQLIFENIPLMIALINTSGKLQWVNQEWETVLGWKFEDFENSDVLEVLYPNPEYRQYVINFIQSAQRNWGDFRVQLRDGHLLDTSWTNVKLANGQIIGIGQDITERKQTELAIIAQAEREQLMRTVAQRIRQSLNLQDILNATVQEVRDLLKVERVVVYQFDREMIGTIMAESVEPGWTVSLGVEIHDTCFQAGAGVEYYQGRKRAIANIYHAGLNACHIRLLERFDVKANLVVPILLEVSSQNPGSHLWGLLIAHQCSRFREWEENQLDLLDQVTVQLAIAIQQSSIFEQAQTELVQRQKIEVKLRSALAEKEVLLKEVHHRVKNNLQIVSSLLQLQSHTLTDPEVIKVLRESQNRIESISLIHKNLYTSANIGQIDVGDYIHNLAASLLISYQIFPGRISLETDIDSVSLNVDQAIACGLVINELISNSLKHAFPNQQAGIIRIALRNLDNSIEMTIQDNGIGLPDNLDWRNTASLGLSLVYDLVTEQLEGDITLERNHGTVFKIQFTQLTLD</sequence>
<dbReference type="InterPro" id="IPR035965">
    <property type="entry name" value="PAS-like_dom_sf"/>
</dbReference>
<dbReference type="Pfam" id="PF07568">
    <property type="entry name" value="HisKA_2"/>
    <property type="match status" value="1"/>
</dbReference>
<evidence type="ECO:0000256" key="1">
    <source>
        <dbReference type="ARBA" id="ARBA00006402"/>
    </source>
</evidence>
<dbReference type="SUPFAM" id="SSF55785">
    <property type="entry name" value="PYP-like sensor domain (PAS domain)"/>
    <property type="match status" value="3"/>
</dbReference>
<dbReference type="InterPro" id="IPR016132">
    <property type="entry name" value="Phyto_chromo_attachment"/>
</dbReference>
<keyword evidence="2" id="KW-0808">Transferase</keyword>
<dbReference type="PROSITE" id="PS50046">
    <property type="entry name" value="PHYTOCHROME_2"/>
    <property type="match status" value="1"/>
</dbReference>
<dbReference type="GO" id="GO:0016301">
    <property type="term" value="F:kinase activity"/>
    <property type="evidence" value="ECO:0007669"/>
    <property type="project" value="UniProtKB-KW"/>
</dbReference>
<dbReference type="RefSeq" id="WP_193921014.1">
    <property type="nucleotide sequence ID" value="NZ_JADEXS020000001.1"/>
</dbReference>
<feature type="domain" description="PAS" evidence="5">
    <location>
        <begin position="414"/>
        <end position="468"/>
    </location>
</feature>
<reference evidence="7" key="1">
    <citation type="submission" date="2020-10" db="EMBL/GenBank/DDBJ databases">
        <authorList>
            <person name="Castelo-Branco R."/>
            <person name="Eusebio N."/>
            <person name="Adriana R."/>
            <person name="Vieira A."/>
            <person name="Brugerolle De Fraissinette N."/>
            <person name="Rezende De Castro R."/>
            <person name="Schneider M.P."/>
            <person name="Vasconcelos V."/>
            <person name="Leao P.N."/>
        </authorList>
    </citation>
    <scope>NUCLEOTIDE SEQUENCE</scope>
    <source>
        <strain evidence="7">LEGE 12446</strain>
    </source>
</reference>
<dbReference type="PANTHER" id="PTHR43065:SF23">
    <property type="entry name" value="SENSOR HISTIDINE KINASE PDTAS"/>
    <property type="match status" value="1"/>
</dbReference>
<dbReference type="InterPro" id="IPR005467">
    <property type="entry name" value="His_kinase_dom"/>
</dbReference>
<organism evidence="7 8">
    <name type="scientific">Desmonostoc muscorum LEGE 12446</name>
    <dbReference type="NCBI Taxonomy" id="1828758"/>
    <lineage>
        <taxon>Bacteria</taxon>
        <taxon>Bacillati</taxon>
        <taxon>Cyanobacteriota</taxon>
        <taxon>Cyanophyceae</taxon>
        <taxon>Nostocales</taxon>
        <taxon>Nostocaceae</taxon>
        <taxon>Desmonostoc</taxon>
    </lineage>
</organism>
<dbReference type="InterPro" id="IPR000014">
    <property type="entry name" value="PAS"/>
</dbReference>
<evidence type="ECO:0000259" key="6">
    <source>
        <dbReference type="PROSITE" id="PS50113"/>
    </source>
</evidence>
<dbReference type="InterPro" id="IPR003018">
    <property type="entry name" value="GAF"/>
</dbReference>
<name>A0A8J7AF29_DESMC</name>
<dbReference type="Gene3D" id="3.30.565.10">
    <property type="entry name" value="Histidine kinase-like ATPase, C-terminal domain"/>
    <property type="match status" value="1"/>
</dbReference>
<dbReference type="SUPFAM" id="SSF55781">
    <property type="entry name" value="GAF domain-like"/>
    <property type="match status" value="2"/>
</dbReference>
<evidence type="ECO:0000313" key="7">
    <source>
        <dbReference type="EMBL" id="MBE9025738.1"/>
    </source>
</evidence>
<dbReference type="InterPro" id="IPR003594">
    <property type="entry name" value="HATPase_dom"/>
</dbReference>
<accession>A0A8J7AF29</accession>
<feature type="domain" description="Phytochrome chromophore attachment site" evidence="3">
    <location>
        <begin position="552"/>
        <end position="695"/>
    </location>
</feature>
<dbReference type="InterPro" id="IPR036890">
    <property type="entry name" value="HATPase_C_sf"/>
</dbReference>
<dbReference type="Pfam" id="PF02518">
    <property type="entry name" value="HATPase_c"/>
    <property type="match status" value="1"/>
</dbReference>
<comment type="caution">
    <text evidence="7">The sequence shown here is derived from an EMBL/GenBank/DDBJ whole genome shotgun (WGS) entry which is preliminary data.</text>
</comment>
<proteinExistence type="inferred from homology"/>
<evidence type="ECO:0000259" key="4">
    <source>
        <dbReference type="PROSITE" id="PS50109"/>
    </source>
</evidence>
<feature type="domain" description="PAC" evidence="6">
    <location>
        <begin position="363"/>
        <end position="413"/>
    </location>
</feature>
<dbReference type="InterPro" id="IPR011495">
    <property type="entry name" value="Sig_transdc_His_kin_sub2_dim/P"/>
</dbReference>
<dbReference type="Gene3D" id="3.30.450.20">
    <property type="entry name" value="PAS domain"/>
    <property type="match status" value="4"/>
</dbReference>
<dbReference type="Gene3D" id="3.30.450.40">
    <property type="match status" value="2"/>
</dbReference>
<dbReference type="Proteomes" id="UP000622533">
    <property type="component" value="Unassembled WGS sequence"/>
</dbReference>
<dbReference type="PROSITE" id="PS50109">
    <property type="entry name" value="HIS_KIN"/>
    <property type="match status" value="1"/>
</dbReference>
<dbReference type="SMART" id="SM00086">
    <property type="entry name" value="PAC"/>
    <property type="match status" value="3"/>
</dbReference>
<gene>
    <name evidence="7" type="ORF">IQ276_25980</name>
</gene>
<dbReference type="AlphaFoldDB" id="A0A8J7AF29"/>
<dbReference type="PROSITE" id="PS50113">
    <property type="entry name" value="PAC"/>
    <property type="match status" value="1"/>
</dbReference>
<evidence type="ECO:0000256" key="2">
    <source>
        <dbReference type="ARBA" id="ARBA00022777"/>
    </source>
</evidence>
<comment type="similarity">
    <text evidence="1">In the N-terminal section; belongs to the phytochrome family.</text>
</comment>
<dbReference type="NCBIfam" id="TIGR00229">
    <property type="entry name" value="sensory_box"/>
    <property type="match status" value="3"/>
</dbReference>
<keyword evidence="2" id="KW-0418">Kinase</keyword>
<dbReference type="InterPro" id="IPR000700">
    <property type="entry name" value="PAS-assoc_C"/>
</dbReference>
<feature type="domain" description="PAS" evidence="5">
    <location>
        <begin position="166"/>
        <end position="230"/>
    </location>
</feature>
<evidence type="ECO:0000313" key="8">
    <source>
        <dbReference type="Proteomes" id="UP000622533"/>
    </source>
</evidence>
<feature type="domain" description="Histidine kinase" evidence="4">
    <location>
        <begin position="736"/>
        <end position="930"/>
    </location>
</feature>
<evidence type="ECO:0000259" key="3">
    <source>
        <dbReference type="PROSITE" id="PS50046"/>
    </source>
</evidence>
<evidence type="ECO:0000259" key="5">
    <source>
        <dbReference type="PROSITE" id="PS50112"/>
    </source>
</evidence>
<dbReference type="PROSITE" id="PS50112">
    <property type="entry name" value="PAS"/>
    <property type="match status" value="2"/>
</dbReference>
<dbReference type="SUPFAM" id="SSF55874">
    <property type="entry name" value="ATPase domain of HSP90 chaperone/DNA topoisomerase II/histidine kinase"/>
    <property type="match status" value="1"/>
</dbReference>